<evidence type="ECO:0000313" key="4">
    <source>
        <dbReference type="Proteomes" id="UP001151018"/>
    </source>
</evidence>
<dbReference type="Proteomes" id="UP000298735">
    <property type="component" value="Chromosome Circular"/>
</dbReference>
<feature type="chain" id="PRO_5041550164" description="DUF995 domain-containing protein" evidence="1">
    <location>
        <begin position="22"/>
        <end position="128"/>
    </location>
</feature>
<evidence type="ECO:0000313" key="2">
    <source>
        <dbReference type="EMBL" id="MCZ7936026.1"/>
    </source>
</evidence>
<feature type="signal peptide" evidence="1">
    <location>
        <begin position="1"/>
        <end position="21"/>
    </location>
</feature>
<evidence type="ECO:0000313" key="3">
    <source>
        <dbReference type="EMBL" id="UYZ08145.1"/>
    </source>
</evidence>
<gene>
    <name evidence="3" type="ORF">CFBP5507_03805</name>
    <name evidence="2" type="ORF">O9X88_00555</name>
</gene>
<dbReference type="AlphaFoldDB" id="A0A4Z1R4Y1"/>
<dbReference type="OrthoDB" id="9981105at2"/>
<organism evidence="2 4">
    <name type="scientific">Agrobacterium salinitolerans</name>
    <dbReference type="NCBI Taxonomy" id="1183413"/>
    <lineage>
        <taxon>Bacteria</taxon>
        <taxon>Pseudomonadati</taxon>
        <taxon>Pseudomonadota</taxon>
        <taxon>Alphaproteobacteria</taxon>
        <taxon>Hyphomicrobiales</taxon>
        <taxon>Rhizobiaceae</taxon>
        <taxon>Rhizobium/Agrobacterium group</taxon>
        <taxon>Agrobacterium</taxon>
    </lineage>
</organism>
<name>A0A4Z1R4Y1_9HYPH</name>
<evidence type="ECO:0000256" key="1">
    <source>
        <dbReference type="SAM" id="SignalP"/>
    </source>
</evidence>
<accession>A0A4Z1R4Y1</accession>
<sequence length="128" mass="13842">MMKSICIVSAFYVTAFSISSAMLAPVFATEKFATKAEFITATAGKTLTTKTKKGDTFTATYDANGKGKFSIEGKTSGDLSWTFKNDTLCSEFKSMKFKECNKVVVGSGTELKFLDAKTGSLNNTYSVK</sequence>
<dbReference type="EMBL" id="JAPZLR010000001">
    <property type="protein sequence ID" value="MCZ7936026.1"/>
    <property type="molecule type" value="Genomic_DNA"/>
</dbReference>
<dbReference type="EMBL" id="CP109968">
    <property type="protein sequence ID" value="UYZ08145.1"/>
    <property type="molecule type" value="Genomic_DNA"/>
</dbReference>
<dbReference type="Proteomes" id="UP001151018">
    <property type="component" value="Unassembled WGS sequence"/>
</dbReference>
<reference evidence="3" key="1">
    <citation type="submission" date="2022-10" db="EMBL/GenBank/DDBJ databases">
        <title>Complete genome sequence of Agrobacterium salinitolerans CFBP5507.</title>
        <authorList>
            <person name="Tchabashvili S."/>
            <person name="Yen H.-C."/>
            <person name="Haryono M."/>
            <person name="Lin Y.-C."/>
            <person name="Lai E.-M."/>
            <person name="Kuo C.-H."/>
        </authorList>
    </citation>
    <scope>NUCLEOTIDE SEQUENCE</scope>
    <source>
        <strain evidence="3">CFBP5507</strain>
    </source>
</reference>
<dbReference type="KEGG" id="asal:CFBP5507_03805"/>
<reference evidence="2" key="2">
    <citation type="submission" date="2022-12" db="EMBL/GenBank/DDBJ databases">
        <title>Draft genome sequences of 22 rhizogenic Agrobacterium biovar 1 strains, the causative agent of hairy root disease.</title>
        <authorList>
            <person name="Kim N."/>
            <person name="Vargas P."/>
            <person name="Rediers H."/>
        </authorList>
    </citation>
    <scope>NUCLEOTIDE SEQUENCE</scope>
    <source>
        <strain evidence="2">ST15.13.006</strain>
    </source>
</reference>
<protein>
    <recommendedName>
        <fullName evidence="5">DUF995 domain-containing protein</fullName>
    </recommendedName>
</protein>
<keyword evidence="1" id="KW-0732">Signal</keyword>
<proteinExistence type="predicted"/>
<evidence type="ECO:0008006" key="5">
    <source>
        <dbReference type="Google" id="ProtNLM"/>
    </source>
</evidence>
<dbReference type="RefSeq" id="WP_137410073.1">
    <property type="nucleotide sequence ID" value="NZ_CP074393.1"/>
</dbReference>